<dbReference type="Gene3D" id="3.30.160.60">
    <property type="entry name" value="Classic Zinc Finger"/>
    <property type="match status" value="2"/>
</dbReference>
<evidence type="ECO:0000256" key="8">
    <source>
        <dbReference type="ARBA" id="ARBA00023242"/>
    </source>
</evidence>
<feature type="domain" description="C2H2-type" evidence="10">
    <location>
        <begin position="119"/>
        <end position="147"/>
    </location>
</feature>
<evidence type="ECO:0000256" key="5">
    <source>
        <dbReference type="ARBA" id="ARBA00022833"/>
    </source>
</evidence>
<dbReference type="EMBL" id="CAJZBQ010000018">
    <property type="protein sequence ID" value="CAG9317445.1"/>
    <property type="molecule type" value="Genomic_DNA"/>
</dbReference>
<evidence type="ECO:0000256" key="6">
    <source>
        <dbReference type="ARBA" id="ARBA00023015"/>
    </source>
</evidence>
<gene>
    <name evidence="11" type="ORF">BSTOLATCC_MIC18691</name>
</gene>
<dbReference type="Pfam" id="PF12874">
    <property type="entry name" value="zf-met"/>
    <property type="match status" value="1"/>
</dbReference>
<evidence type="ECO:0000259" key="10">
    <source>
        <dbReference type="PROSITE" id="PS50157"/>
    </source>
</evidence>
<dbReference type="InterPro" id="IPR050636">
    <property type="entry name" value="C2H2-ZF_domain-containing"/>
</dbReference>
<keyword evidence="2" id="KW-0479">Metal-binding</keyword>
<comment type="caution">
    <text evidence="11">The sequence shown here is derived from an EMBL/GenBank/DDBJ whole genome shotgun (WGS) entry which is preliminary data.</text>
</comment>
<evidence type="ECO:0000256" key="9">
    <source>
        <dbReference type="PROSITE-ProRule" id="PRU00042"/>
    </source>
</evidence>
<reference evidence="11" key="1">
    <citation type="submission" date="2021-09" db="EMBL/GenBank/DDBJ databases">
        <authorList>
            <consortium name="AG Swart"/>
            <person name="Singh M."/>
            <person name="Singh A."/>
            <person name="Seah K."/>
            <person name="Emmerich C."/>
        </authorList>
    </citation>
    <scope>NUCLEOTIDE SEQUENCE</scope>
    <source>
        <strain evidence="11">ATCC30299</strain>
    </source>
</reference>
<dbReference type="AlphaFoldDB" id="A0AAU9IVD7"/>
<dbReference type="PANTHER" id="PTHR47772">
    <property type="entry name" value="ZINC FINGER PROTEIN 200"/>
    <property type="match status" value="1"/>
</dbReference>
<dbReference type="Proteomes" id="UP001162131">
    <property type="component" value="Unassembled WGS sequence"/>
</dbReference>
<evidence type="ECO:0000256" key="2">
    <source>
        <dbReference type="ARBA" id="ARBA00022723"/>
    </source>
</evidence>
<comment type="subcellular location">
    <subcellularLocation>
        <location evidence="1">Nucleus</location>
    </subcellularLocation>
</comment>
<sequence>MDISQEFSEKPSPLPHPISLILVKSTRTRNSIPCTTCGMLFKLKSDLVLHRFSNQEVMMSKDIAKTCSKLVEKEESDLELSDDEEGKEFFCKECNIEFKSRKGMRQHMGKVHDTKYKHSRCSICKKKFRNKYAVKFHWKQVHEKSTRAKCEKCGRVFYNKYLLINHSEKC</sequence>
<feature type="domain" description="C2H2-type" evidence="10">
    <location>
        <begin position="89"/>
        <end position="117"/>
    </location>
</feature>
<keyword evidence="4 9" id="KW-0863">Zinc-finger</keyword>
<keyword evidence="6" id="KW-0805">Transcription regulation</keyword>
<dbReference type="GO" id="GO:0005634">
    <property type="term" value="C:nucleus"/>
    <property type="evidence" value="ECO:0007669"/>
    <property type="project" value="UniProtKB-SubCell"/>
</dbReference>
<dbReference type="Pfam" id="PF00096">
    <property type="entry name" value="zf-C2H2"/>
    <property type="match status" value="1"/>
</dbReference>
<evidence type="ECO:0000256" key="3">
    <source>
        <dbReference type="ARBA" id="ARBA00022737"/>
    </source>
</evidence>
<dbReference type="PROSITE" id="PS50157">
    <property type="entry name" value="ZINC_FINGER_C2H2_2"/>
    <property type="match status" value="2"/>
</dbReference>
<evidence type="ECO:0000313" key="12">
    <source>
        <dbReference type="Proteomes" id="UP001162131"/>
    </source>
</evidence>
<dbReference type="PROSITE" id="PS00028">
    <property type="entry name" value="ZINC_FINGER_C2H2_1"/>
    <property type="match status" value="2"/>
</dbReference>
<dbReference type="InterPro" id="IPR013087">
    <property type="entry name" value="Znf_C2H2_type"/>
</dbReference>
<accession>A0AAU9IVD7</accession>
<proteinExistence type="predicted"/>
<evidence type="ECO:0000256" key="1">
    <source>
        <dbReference type="ARBA" id="ARBA00004123"/>
    </source>
</evidence>
<dbReference type="InterPro" id="IPR036236">
    <property type="entry name" value="Znf_C2H2_sf"/>
</dbReference>
<dbReference type="PANTHER" id="PTHR47772:SF13">
    <property type="entry name" value="GASTRULA ZINC FINGER PROTEIN XLCGF49.1-LIKE-RELATED"/>
    <property type="match status" value="1"/>
</dbReference>
<dbReference type="GO" id="GO:0008270">
    <property type="term" value="F:zinc ion binding"/>
    <property type="evidence" value="ECO:0007669"/>
    <property type="project" value="UniProtKB-KW"/>
</dbReference>
<evidence type="ECO:0000256" key="4">
    <source>
        <dbReference type="ARBA" id="ARBA00022771"/>
    </source>
</evidence>
<organism evidence="11 12">
    <name type="scientific">Blepharisma stoltei</name>
    <dbReference type="NCBI Taxonomy" id="1481888"/>
    <lineage>
        <taxon>Eukaryota</taxon>
        <taxon>Sar</taxon>
        <taxon>Alveolata</taxon>
        <taxon>Ciliophora</taxon>
        <taxon>Postciliodesmatophora</taxon>
        <taxon>Heterotrichea</taxon>
        <taxon>Heterotrichida</taxon>
        <taxon>Blepharismidae</taxon>
        <taxon>Blepharisma</taxon>
    </lineage>
</organism>
<evidence type="ECO:0000256" key="7">
    <source>
        <dbReference type="ARBA" id="ARBA00023163"/>
    </source>
</evidence>
<keyword evidence="3" id="KW-0677">Repeat</keyword>
<keyword evidence="12" id="KW-1185">Reference proteome</keyword>
<evidence type="ECO:0000313" key="11">
    <source>
        <dbReference type="EMBL" id="CAG9317445.1"/>
    </source>
</evidence>
<name>A0AAU9IVD7_9CILI</name>
<dbReference type="SMART" id="SM00355">
    <property type="entry name" value="ZnF_C2H2"/>
    <property type="match status" value="4"/>
</dbReference>
<keyword evidence="8" id="KW-0539">Nucleus</keyword>
<keyword evidence="7" id="KW-0804">Transcription</keyword>
<protein>
    <recommendedName>
        <fullName evidence="10">C2H2-type domain-containing protein</fullName>
    </recommendedName>
</protein>
<dbReference type="SUPFAM" id="SSF57667">
    <property type="entry name" value="beta-beta-alpha zinc fingers"/>
    <property type="match status" value="2"/>
</dbReference>
<keyword evidence="5" id="KW-0862">Zinc</keyword>